<dbReference type="RefSeq" id="WP_138184373.1">
    <property type="nucleotide sequence ID" value="NZ_LS992241.1"/>
</dbReference>
<sequence>MRNETQYDYVNWLLSGMADMFKGAFNPDDSLSKEHWMSSFDVLTLIFLGERSCAERWWAYSSEGECSKEDFGTKGSVGK</sequence>
<protein>
    <submittedName>
        <fullName evidence="1">Uncharacterized protein</fullName>
    </submittedName>
</protein>
<reference evidence="2" key="1">
    <citation type="submission" date="2018-08" db="EMBL/GenBank/DDBJ databases">
        <authorList>
            <person name="Chevrot R."/>
        </authorList>
    </citation>
    <scope>NUCLEOTIDE SEQUENCE [LARGE SCALE GENOMIC DNA]</scope>
</reference>
<gene>
    <name evidence="1" type="ORF">PBLR_10230</name>
</gene>
<accession>A0A383R570</accession>
<organism evidence="1 2">
    <name type="scientific">Paenibacillus alvei</name>
    <name type="common">Bacillus alvei</name>
    <dbReference type="NCBI Taxonomy" id="44250"/>
    <lineage>
        <taxon>Bacteria</taxon>
        <taxon>Bacillati</taxon>
        <taxon>Bacillota</taxon>
        <taxon>Bacilli</taxon>
        <taxon>Bacillales</taxon>
        <taxon>Paenibacillaceae</taxon>
        <taxon>Paenibacillus</taxon>
    </lineage>
</organism>
<evidence type="ECO:0000313" key="1">
    <source>
        <dbReference type="EMBL" id="SYX81811.1"/>
    </source>
</evidence>
<dbReference type="AlphaFoldDB" id="A0A383R570"/>
<proteinExistence type="predicted"/>
<name>A0A383R570_PAEAL</name>
<evidence type="ECO:0000313" key="2">
    <source>
        <dbReference type="Proteomes" id="UP000304148"/>
    </source>
</evidence>
<dbReference type="Proteomes" id="UP000304148">
    <property type="component" value="Chromosome"/>
</dbReference>
<dbReference type="EMBL" id="LS992241">
    <property type="protein sequence ID" value="SYX81811.1"/>
    <property type="molecule type" value="Genomic_DNA"/>
</dbReference>